<feature type="transmembrane region" description="Helical" evidence="2">
    <location>
        <begin position="321"/>
        <end position="343"/>
    </location>
</feature>
<keyword evidence="2" id="KW-0812">Transmembrane</keyword>
<dbReference type="InterPro" id="IPR012931">
    <property type="entry name" value="TraG_N_Proteobacteria"/>
</dbReference>
<dbReference type="Pfam" id="PF07916">
    <property type="entry name" value="TraG_N"/>
    <property type="match status" value="1"/>
</dbReference>
<feature type="region of interest" description="Disordered" evidence="1">
    <location>
        <begin position="874"/>
        <end position="899"/>
    </location>
</feature>
<dbReference type="EMBL" id="JACVHL010000030">
    <property type="protein sequence ID" value="MCC3807766.1"/>
    <property type="molecule type" value="Genomic_DNA"/>
</dbReference>
<evidence type="ECO:0000256" key="1">
    <source>
        <dbReference type="SAM" id="MobiDB-lite"/>
    </source>
</evidence>
<keyword evidence="5" id="KW-0614">Plasmid</keyword>
<feature type="domain" description="TraG N-terminal Proteobacteria" evidence="3">
    <location>
        <begin position="2"/>
        <end position="447"/>
    </location>
</feature>
<keyword evidence="2" id="KW-0472">Membrane</keyword>
<evidence type="ECO:0000313" key="6">
    <source>
        <dbReference type="Proteomes" id="UP000726777"/>
    </source>
</evidence>
<feature type="transmembrane region" description="Helical" evidence="2">
    <location>
        <begin position="28"/>
        <end position="49"/>
    </location>
</feature>
<accession>A0A9Q3UJ82</accession>
<dbReference type="EMBL" id="CP114199">
    <property type="protein sequence ID" value="WAT94036.1"/>
    <property type="molecule type" value="Genomic_DNA"/>
</dbReference>
<feature type="transmembrane region" description="Helical" evidence="2">
    <location>
        <begin position="56"/>
        <end position="73"/>
    </location>
</feature>
<organism evidence="4 6">
    <name type="scientific">Vibrio parahaemolyticus</name>
    <dbReference type="NCBI Taxonomy" id="670"/>
    <lineage>
        <taxon>Bacteria</taxon>
        <taxon>Pseudomonadati</taxon>
        <taxon>Pseudomonadota</taxon>
        <taxon>Gammaproteobacteria</taxon>
        <taxon>Vibrionales</taxon>
        <taxon>Vibrionaceae</taxon>
        <taxon>Vibrio</taxon>
    </lineage>
</organism>
<dbReference type="Proteomes" id="UP001156560">
    <property type="component" value="Plasmid pHLD"/>
</dbReference>
<gene>
    <name evidence="4" type="ORF">IB292_22350</name>
    <name evidence="5" type="ORF">O1Q84_27775</name>
</gene>
<protein>
    <submittedName>
        <fullName evidence="4">Conjugal transfer protein TraG N-terminal domain-containing protein</fullName>
    </submittedName>
</protein>
<evidence type="ECO:0000256" key="2">
    <source>
        <dbReference type="SAM" id="Phobius"/>
    </source>
</evidence>
<feature type="transmembrane region" description="Helical" evidence="2">
    <location>
        <begin position="355"/>
        <end position="379"/>
    </location>
</feature>
<dbReference type="Proteomes" id="UP000726777">
    <property type="component" value="Unassembled WGS sequence"/>
</dbReference>
<evidence type="ECO:0000313" key="4">
    <source>
        <dbReference type="EMBL" id="MCC3807766.1"/>
    </source>
</evidence>
<evidence type="ECO:0000259" key="3">
    <source>
        <dbReference type="Pfam" id="PF07916"/>
    </source>
</evidence>
<dbReference type="AlphaFoldDB" id="A0A9Q3UJ82"/>
<proteinExistence type="predicted"/>
<evidence type="ECO:0000313" key="5">
    <source>
        <dbReference type="EMBL" id="WAT94036.1"/>
    </source>
</evidence>
<keyword evidence="2" id="KW-1133">Transmembrane helix</keyword>
<dbReference type="RefSeq" id="WP_193304380.1">
    <property type="nucleotide sequence ID" value="NZ_CP097872.1"/>
</dbReference>
<reference evidence="5" key="2">
    <citation type="submission" date="2022-12" db="EMBL/GenBank/DDBJ databases">
        <title>Vibrio parahaemolyticus become highly virulent by producing novel Tc toxins.</title>
        <authorList>
            <person name="Yang F."/>
            <person name="You Y."/>
            <person name="Lai Q."/>
            <person name="Xu L."/>
            <person name="Li F."/>
        </authorList>
    </citation>
    <scope>NUCLEOTIDE SEQUENCE</scope>
    <source>
        <strain evidence="5">Vp-HL-202005</strain>
        <plasmid evidence="5">pHLD</plasmid>
    </source>
</reference>
<name>A0A9Q3UJ82_VIBPH</name>
<sequence length="899" mass="98723">MEMYIYGTGPQLQRALNAVATFFTTNTFGSLVETALQLALVITATLFFLYRDAKHILRFAVIFIAVPTFLISMKTTVQVVDAQDPMSTRSVANVPYIVALPGWAATTVMHGLTEGIETVFSSTEDRNYSTSGMVFGSNLYTLMRSTNAETVALQRYWKDFYNNCVLGDIRINRKYTLDQFINASDLLGFLGRHSMSPVRGLYNNDNHYRTCEQALPELNTLFNDEANRTINKLATYITGRESNTTTTFLRNAIENSHSDLIGISNHSLDILKQNMAINMTRWNIQKNSHAMASNYAYTTNQMQTTTMWANIGLQAKEFIPMMHSIGIILFACFGCVIVIIALLPHMTLTVLKNYFGSFFYLATWPMIFTILNAISMWFLEGATQGATHGLSGITLSNVNGIDYVNTKWAAITGYLMMSTPAIAFALTKGAASMMNSLNYQLAGMINQTNARTSAAASTGDISHGNTQLQTHAFNNVHGNKYDTSTLIKQHGTTTQQSDGMLTTQYGDKTVYDTNPTASNFQWNVATSSQYAEAVNDQYTQAKSNLSAQQAALSQSVQSGSQLIADWKDTASSSQSYGLSHGHGASAAATKGLEQVSQATEQLSAATGWSHDKANAFLHSTYGGFDGSVTGKVGKEGSLLGFKGSVEAAMSASAGTKWTDEDRETISNMTSEQQSEIQAAIESYRAGANQTIDANNRLTADERNSEVGTYATGFAANFNETQGLMTSATQSQQEVDTLSRANSMEQRQMASLTEKLEIPFQEFVEAGYGREDAKQILTGQNDEARQQRANEWEAFKLTDAFKEFVLASVPSQEAHQSNFNGEPTQAEWQAMAGEQYKGKALTNTSEAIINQHEQRGGTEAYYNPEAHTQIVNDTRGQFERTSAHVEAPTSLQDSDKQSRS</sequence>
<geneLocation type="plasmid" evidence="5 7">
    <name>pHLD</name>
</geneLocation>
<reference evidence="4" key="1">
    <citation type="submission" date="2020-09" db="EMBL/GenBank/DDBJ databases">
        <title>Genome sequence of Vibrio parahaemolyticus isolates.</title>
        <authorList>
            <person name="Hammerl J.A."/>
            <person name="Strauch E."/>
        </authorList>
    </citation>
    <scope>NUCLEOTIDE SEQUENCE</scope>
    <source>
        <strain evidence="4">17-VB00146</strain>
    </source>
</reference>
<evidence type="ECO:0000313" key="7">
    <source>
        <dbReference type="Proteomes" id="UP001156560"/>
    </source>
</evidence>